<evidence type="ECO:0000256" key="6">
    <source>
        <dbReference type="SAM" id="Phobius"/>
    </source>
</evidence>
<evidence type="ECO:0000313" key="8">
    <source>
        <dbReference type="EMBL" id="AYJ85098.1"/>
    </source>
</evidence>
<keyword evidence="5 6" id="KW-0472">Membrane</keyword>
<dbReference type="SUPFAM" id="SSF103473">
    <property type="entry name" value="MFS general substrate transporter"/>
    <property type="match status" value="1"/>
</dbReference>
<dbReference type="EMBL" id="CP032828">
    <property type="protein sequence ID" value="AYJ85098.1"/>
    <property type="molecule type" value="Genomic_DNA"/>
</dbReference>
<feature type="transmembrane region" description="Helical" evidence="6">
    <location>
        <begin position="179"/>
        <end position="205"/>
    </location>
</feature>
<dbReference type="InterPro" id="IPR044770">
    <property type="entry name" value="MFS_spinster-like"/>
</dbReference>
<feature type="transmembrane region" description="Helical" evidence="6">
    <location>
        <begin position="407"/>
        <end position="427"/>
    </location>
</feature>
<proteinExistence type="predicted"/>
<feature type="transmembrane region" description="Helical" evidence="6">
    <location>
        <begin position="53"/>
        <end position="71"/>
    </location>
</feature>
<evidence type="ECO:0000256" key="1">
    <source>
        <dbReference type="ARBA" id="ARBA00004141"/>
    </source>
</evidence>
<feature type="transmembrane region" description="Helical" evidence="6">
    <location>
        <begin position="149"/>
        <end position="167"/>
    </location>
</feature>
<dbReference type="InterPro" id="IPR020846">
    <property type="entry name" value="MFS_dom"/>
</dbReference>
<evidence type="ECO:0000256" key="4">
    <source>
        <dbReference type="ARBA" id="ARBA00022989"/>
    </source>
</evidence>
<gene>
    <name evidence="8" type="ORF">D3Y57_03420</name>
</gene>
<keyword evidence="9" id="KW-1185">Reference proteome</keyword>
<dbReference type="InterPro" id="IPR011701">
    <property type="entry name" value="MFS"/>
</dbReference>
<dbReference type="PROSITE" id="PS50850">
    <property type="entry name" value="MFS"/>
    <property type="match status" value="1"/>
</dbReference>
<evidence type="ECO:0000256" key="2">
    <source>
        <dbReference type="ARBA" id="ARBA00022448"/>
    </source>
</evidence>
<feature type="transmembrane region" description="Helical" evidence="6">
    <location>
        <begin position="347"/>
        <end position="366"/>
    </location>
</feature>
<geneLocation type="plasmid" evidence="8">
    <name>unnamed1</name>
</geneLocation>
<dbReference type="AlphaFoldDB" id="A0A494TI42"/>
<feature type="transmembrane region" description="Helical" evidence="6">
    <location>
        <begin position="270"/>
        <end position="289"/>
    </location>
</feature>
<dbReference type="Pfam" id="PF07690">
    <property type="entry name" value="MFS_1"/>
    <property type="match status" value="1"/>
</dbReference>
<dbReference type="Gene3D" id="1.20.1250.20">
    <property type="entry name" value="MFS general substrate transporter like domains"/>
    <property type="match status" value="2"/>
</dbReference>
<dbReference type="GO" id="GO:0016020">
    <property type="term" value="C:membrane"/>
    <property type="evidence" value="ECO:0007669"/>
    <property type="project" value="UniProtKB-SubCell"/>
</dbReference>
<dbReference type="Proteomes" id="UP000276254">
    <property type="component" value="Plasmid unnamed1"/>
</dbReference>
<feature type="transmembrane region" description="Helical" evidence="6">
    <location>
        <begin position="372"/>
        <end position="395"/>
    </location>
</feature>
<keyword evidence="4 6" id="KW-1133">Transmembrane helix</keyword>
<dbReference type="PANTHER" id="PTHR23505:SF79">
    <property type="entry name" value="PROTEIN SPINSTER"/>
    <property type="match status" value="1"/>
</dbReference>
<protein>
    <submittedName>
        <fullName evidence="8">MFS transporter</fullName>
    </submittedName>
</protein>
<feature type="transmembrane region" description="Helical" evidence="6">
    <location>
        <begin position="309"/>
        <end position="335"/>
    </location>
</feature>
<evidence type="ECO:0000256" key="5">
    <source>
        <dbReference type="ARBA" id="ARBA00023136"/>
    </source>
</evidence>
<keyword evidence="2" id="KW-0813">Transport</keyword>
<dbReference type="PANTHER" id="PTHR23505">
    <property type="entry name" value="SPINSTER"/>
    <property type="match status" value="1"/>
</dbReference>
<feature type="transmembrane region" description="Helical" evidence="6">
    <location>
        <begin position="447"/>
        <end position="464"/>
    </location>
</feature>
<evidence type="ECO:0000313" key="9">
    <source>
        <dbReference type="Proteomes" id="UP000276254"/>
    </source>
</evidence>
<sequence>MDGRHHRWHTCGIRSLLAAPYLRGSRRREVLKVKQGAIPQGVADEEAYPNTRVAWTAVGVLLLLYALAFVDRQIISLMVGSVRADLGVSDFQIGLLQGFAFALLYALFGLPLGLAVDRLNRRRVIFVGVIVWAAAATACGLARTFPELLAARLLVGAGEAALAPAAYSMLSDLFPKKRLTLALSIFTIGAQLGASLSLAIGGFIVEAAKDGVTLPILGAVSAWRFAFLVTGLPGLGLAFLVFLIPEPVRRGAGKFSGTWRELFIFLRTNIRFFACHFLGFSCIMAMAYARLAWLPTYFQRHFGWPVGQIGLVLAVFGFVTGALALPLTGAIVDRWYSRGIADAHFRFYVYGGIVATVCGTACFLMPTPTLFFILAGLATIPLGMAAIAAGAIQIVTPPALRGRMSAIYLLFTGLAALTVGPAIVGVFTDLVFKDDALIHLSLASSNLVLGPIATLAFILGLAPMRRAVAAANLRNE</sequence>
<dbReference type="OrthoDB" id="7400989at2"/>
<feature type="transmembrane region" description="Helical" evidence="6">
    <location>
        <begin position="225"/>
        <end position="244"/>
    </location>
</feature>
<comment type="subcellular location">
    <subcellularLocation>
        <location evidence="1">Membrane</location>
        <topology evidence="1">Multi-pass membrane protein</topology>
    </subcellularLocation>
</comment>
<evidence type="ECO:0000259" key="7">
    <source>
        <dbReference type="PROSITE" id="PS50850"/>
    </source>
</evidence>
<keyword evidence="3 6" id="KW-0812">Transmembrane</keyword>
<evidence type="ECO:0000256" key="3">
    <source>
        <dbReference type="ARBA" id="ARBA00022692"/>
    </source>
</evidence>
<dbReference type="GO" id="GO:0022857">
    <property type="term" value="F:transmembrane transporter activity"/>
    <property type="evidence" value="ECO:0007669"/>
    <property type="project" value="InterPro"/>
</dbReference>
<feature type="transmembrane region" description="Helical" evidence="6">
    <location>
        <begin position="124"/>
        <end position="143"/>
    </location>
</feature>
<name>A0A494TI42_SPHPE</name>
<feature type="domain" description="Major facilitator superfamily (MFS) profile" evidence="7">
    <location>
        <begin position="57"/>
        <end position="468"/>
    </location>
</feature>
<organism evidence="8 9">
    <name type="scientific">Sphingomonas paeninsulae</name>
    <dbReference type="NCBI Taxonomy" id="2319844"/>
    <lineage>
        <taxon>Bacteria</taxon>
        <taxon>Pseudomonadati</taxon>
        <taxon>Pseudomonadota</taxon>
        <taxon>Alphaproteobacteria</taxon>
        <taxon>Sphingomonadales</taxon>
        <taxon>Sphingomonadaceae</taxon>
        <taxon>Sphingomonas</taxon>
    </lineage>
</organism>
<accession>A0A494TI42</accession>
<keyword evidence="8" id="KW-0614">Plasmid</keyword>
<dbReference type="InterPro" id="IPR036259">
    <property type="entry name" value="MFS_trans_sf"/>
</dbReference>
<feature type="transmembrane region" description="Helical" evidence="6">
    <location>
        <begin position="91"/>
        <end position="112"/>
    </location>
</feature>
<reference evidence="8 9" key="1">
    <citation type="submission" date="2018-09" db="EMBL/GenBank/DDBJ databases">
        <title>Sphingomonas peninsula sp. nov., isolated from fildes peninsula, Antarctic soil.</title>
        <authorList>
            <person name="Yingchao G."/>
        </authorList>
    </citation>
    <scope>NUCLEOTIDE SEQUENCE [LARGE SCALE GENOMIC DNA]</scope>
    <source>
        <strain evidence="8 9">YZ-8</strain>
        <plasmid evidence="8 9">unnamed1</plasmid>
    </source>
</reference>
<dbReference type="KEGG" id="spha:D3Y57_03420"/>